<sequence length="212" mass="23019">MTADKPEQEPVTVTDKRRIDPETFEVRDEQRTEEAEAPAAEATESAPEPETEETEGQSQEAKELAERTADLQRVTAEFANYRRRAEAQRLAAAEEAKAGVAAKFLDVLDDLDRARAHGDLETGPLKALSDKLTGVFDSLGLAAFGEEGESFDPELHEAVQMEGDGNHPVLGAVLRKGYRFGERVLRHAMVTVTDGDPADTPEQPSSAGSDAE</sequence>
<proteinExistence type="predicted"/>
<evidence type="ECO:0000313" key="2">
    <source>
        <dbReference type="Proteomes" id="UP001156484"/>
    </source>
</evidence>
<dbReference type="EMBL" id="CP107551">
    <property type="protein sequence ID" value="UYP18422.1"/>
    <property type="molecule type" value="Genomic_DNA"/>
</dbReference>
<keyword evidence="2" id="KW-1185">Reference proteome</keyword>
<protein>
    <submittedName>
        <fullName evidence="1">Nucleotide exchange factor GrpE</fullName>
    </submittedName>
</protein>
<accession>A0ACD4DEB5</accession>
<name>A0ACD4DEB5_9NOCA</name>
<organism evidence="1 2">
    <name type="scientific">Rhodococcus sacchari</name>
    <dbReference type="NCBI Taxonomy" id="2962047"/>
    <lineage>
        <taxon>Bacteria</taxon>
        <taxon>Bacillati</taxon>
        <taxon>Actinomycetota</taxon>
        <taxon>Actinomycetes</taxon>
        <taxon>Mycobacteriales</taxon>
        <taxon>Nocardiaceae</taxon>
        <taxon>Rhodococcus</taxon>
    </lineage>
</organism>
<evidence type="ECO:0000313" key="1">
    <source>
        <dbReference type="EMBL" id="UYP18422.1"/>
    </source>
</evidence>
<dbReference type="Proteomes" id="UP001156484">
    <property type="component" value="Chromosome"/>
</dbReference>
<gene>
    <name evidence="1" type="primary">grpE</name>
    <name evidence="1" type="ORF">OED52_17445</name>
</gene>
<reference evidence="1" key="1">
    <citation type="submission" date="2022-10" db="EMBL/GenBank/DDBJ databases">
        <title>Rhodococcus ferula Z13 complete genome.</title>
        <authorList>
            <person name="Long X."/>
            <person name="Zang M."/>
        </authorList>
    </citation>
    <scope>NUCLEOTIDE SEQUENCE</scope>
    <source>
        <strain evidence="1">Z13</strain>
    </source>
</reference>